<comment type="caution">
    <text evidence="4">The sequence shown here is derived from an EMBL/GenBank/DDBJ whole genome shotgun (WGS) entry which is preliminary data.</text>
</comment>
<keyword evidence="2" id="KW-0812">Transmembrane</keyword>
<evidence type="ECO:0000256" key="2">
    <source>
        <dbReference type="SAM" id="Phobius"/>
    </source>
</evidence>
<dbReference type="InterPro" id="IPR050327">
    <property type="entry name" value="Proton-linked_MCT"/>
</dbReference>
<dbReference type="EMBL" id="RCHS01003581">
    <property type="protein sequence ID" value="RMX40740.1"/>
    <property type="molecule type" value="Genomic_DNA"/>
</dbReference>
<keyword evidence="5" id="KW-1185">Reference proteome</keyword>
<feature type="domain" description="Major facilitator superfamily (MFS) profile" evidence="3">
    <location>
        <begin position="1"/>
        <end position="373"/>
    </location>
</feature>
<feature type="transmembrane region" description="Helical" evidence="2">
    <location>
        <begin position="41"/>
        <end position="61"/>
    </location>
</feature>
<dbReference type="PROSITE" id="PS50850">
    <property type="entry name" value="MFS"/>
    <property type="match status" value="1"/>
</dbReference>
<organism evidence="4 5">
    <name type="scientific">Pocillopora damicornis</name>
    <name type="common">Cauliflower coral</name>
    <name type="synonym">Millepora damicornis</name>
    <dbReference type="NCBI Taxonomy" id="46731"/>
    <lineage>
        <taxon>Eukaryota</taxon>
        <taxon>Metazoa</taxon>
        <taxon>Cnidaria</taxon>
        <taxon>Anthozoa</taxon>
        <taxon>Hexacorallia</taxon>
        <taxon>Scleractinia</taxon>
        <taxon>Astrocoeniina</taxon>
        <taxon>Pocilloporidae</taxon>
        <taxon>Pocillopora</taxon>
    </lineage>
</organism>
<dbReference type="Proteomes" id="UP000275408">
    <property type="component" value="Unassembled WGS sequence"/>
</dbReference>
<feature type="transmembrane region" description="Helical" evidence="2">
    <location>
        <begin position="277"/>
        <end position="301"/>
    </location>
</feature>
<keyword evidence="2" id="KW-0472">Membrane</keyword>
<name>A0A3M6TH96_POCDA</name>
<dbReference type="Pfam" id="PF07690">
    <property type="entry name" value="MFS_1"/>
    <property type="match status" value="1"/>
</dbReference>
<evidence type="ECO:0000256" key="1">
    <source>
        <dbReference type="ARBA" id="ARBA00004141"/>
    </source>
</evidence>
<dbReference type="InterPro" id="IPR020846">
    <property type="entry name" value="MFS_dom"/>
</dbReference>
<dbReference type="SUPFAM" id="SSF103473">
    <property type="entry name" value="MFS general substrate transporter"/>
    <property type="match status" value="1"/>
</dbReference>
<dbReference type="InterPro" id="IPR036259">
    <property type="entry name" value="MFS_trans_sf"/>
</dbReference>
<feature type="transmembrane region" description="Helical" evidence="2">
    <location>
        <begin position="225"/>
        <end position="242"/>
    </location>
</feature>
<feature type="transmembrane region" description="Helical" evidence="2">
    <location>
        <begin position="254"/>
        <end position="271"/>
    </location>
</feature>
<gene>
    <name evidence="4" type="ORF">pdam_00015936</name>
</gene>
<reference evidence="4 5" key="1">
    <citation type="journal article" date="2018" name="Sci. Rep.">
        <title>Comparative analysis of the Pocillopora damicornis genome highlights role of immune system in coral evolution.</title>
        <authorList>
            <person name="Cunning R."/>
            <person name="Bay R.A."/>
            <person name="Gillette P."/>
            <person name="Baker A.C."/>
            <person name="Traylor-Knowles N."/>
        </authorList>
    </citation>
    <scope>NUCLEOTIDE SEQUENCE [LARGE SCALE GENOMIC DNA]</scope>
    <source>
        <strain evidence="4">RSMAS</strain>
        <tissue evidence="4">Whole animal</tissue>
    </source>
</reference>
<accession>A0A3M6TH96</accession>
<dbReference type="OrthoDB" id="5988195at2759"/>
<dbReference type="AlphaFoldDB" id="A0A3M6TH96"/>
<evidence type="ECO:0000313" key="4">
    <source>
        <dbReference type="EMBL" id="RMX40740.1"/>
    </source>
</evidence>
<dbReference type="GO" id="GO:0022857">
    <property type="term" value="F:transmembrane transporter activity"/>
    <property type="evidence" value="ECO:0007669"/>
    <property type="project" value="InterPro"/>
</dbReference>
<feature type="transmembrane region" description="Helical" evidence="2">
    <location>
        <begin position="183"/>
        <end position="205"/>
    </location>
</feature>
<dbReference type="Gene3D" id="1.20.1250.20">
    <property type="entry name" value="MFS general substrate transporter like domains"/>
    <property type="match status" value="1"/>
</dbReference>
<feature type="transmembrane region" description="Helical" evidence="2">
    <location>
        <begin position="99"/>
        <end position="119"/>
    </location>
</feature>
<feature type="transmembrane region" description="Helical" evidence="2">
    <location>
        <begin position="67"/>
        <end position="87"/>
    </location>
</feature>
<proteinExistence type="predicted"/>
<feature type="transmembrane region" description="Helical" evidence="2">
    <location>
        <begin position="131"/>
        <end position="149"/>
    </location>
</feature>
<dbReference type="PANTHER" id="PTHR11360:SF251">
    <property type="entry name" value="MAJOR FACILITATOR SUPERFAMILY (MFS) PROFILE DOMAIN-CONTAINING PROTEIN"/>
    <property type="match status" value="1"/>
</dbReference>
<feature type="transmembrane region" description="Helical" evidence="2">
    <location>
        <begin position="6"/>
        <end position="34"/>
    </location>
</feature>
<protein>
    <recommendedName>
        <fullName evidence="3">Major facilitator superfamily (MFS) profile domain-containing protein</fullName>
    </recommendedName>
</protein>
<comment type="subcellular location">
    <subcellularLocation>
        <location evidence="1">Membrane</location>
        <topology evidence="1">Multi-pass membrane protein</topology>
    </subcellularLocation>
</comment>
<sequence length="373" mass="40814">MELISVKIIFLTAWVGSIGLAMVWFASLLAGYLCDHFGCRITCFMGGLLCIAGLVATSFANSLTLMYFTYSLVYGLGACFIFNSYYLAVGKYFDKKLSVAVGITALGSSVGVLYTGPLLQALLDAFGWRNTFRIMTATFALVCILSLNFNPYVVKMTSLVDVELETLEQQVGTKGRISFYCSVWTYPVYTFVVISVSVASFGMFIPQLNLVKYCEDLGITAQSASRLFIFIGLTSSLARILSGKLCNSPTINPVFVYQSSLFMGGVSVLLLPYATKYWALVVFSCAYGTSDGIFISTANYIPLSCVDEKRKTAAFCIECLLYSFSVATGGPIAGKTFSRQICRGTLLQLPKPITSELSTISFTCICYPRIYFP</sequence>
<dbReference type="InterPro" id="IPR011701">
    <property type="entry name" value="MFS"/>
</dbReference>
<evidence type="ECO:0000259" key="3">
    <source>
        <dbReference type="PROSITE" id="PS50850"/>
    </source>
</evidence>
<evidence type="ECO:0000313" key="5">
    <source>
        <dbReference type="Proteomes" id="UP000275408"/>
    </source>
</evidence>
<dbReference type="PANTHER" id="PTHR11360">
    <property type="entry name" value="MONOCARBOXYLATE TRANSPORTER"/>
    <property type="match status" value="1"/>
</dbReference>
<keyword evidence="2" id="KW-1133">Transmembrane helix</keyword>
<dbReference type="GO" id="GO:0016020">
    <property type="term" value="C:membrane"/>
    <property type="evidence" value="ECO:0007669"/>
    <property type="project" value="UniProtKB-SubCell"/>
</dbReference>